<accession>A0AC61U6A6</accession>
<proteinExistence type="predicted"/>
<dbReference type="Proteomes" id="UP001059663">
    <property type="component" value="Chromosome"/>
</dbReference>
<organism evidence="1 2">
    <name type="scientific">Janibacter limosus</name>
    <dbReference type="NCBI Taxonomy" id="53458"/>
    <lineage>
        <taxon>Bacteria</taxon>
        <taxon>Bacillati</taxon>
        <taxon>Actinomycetota</taxon>
        <taxon>Actinomycetes</taxon>
        <taxon>Micrococcales</taxon>
        <taxon>Intrasporangiaceae</taxon>
        <taxon>Janibacter</taxon>
    </lineage>
</organism>
<protein>
    <submittedName>
        <fullName evidence="1">Uncharacterized protein</fullName>
    </submittedName>
</protein>
<evidence type="ECO:0000313" key="2">
    <source>
        <dbReference type="Proteomes" id="UP001059663"/>
    </source>
</evidence>
<name>A0AC61U6A6_9MICO</name>
<dbReference type="EMBL" id="CP087977">
    <property type="protein sequence ID" value="UUZ45579.1"/>
    <property type="molecule type" value="Genomic_DNA"/>
</dbReference>
<sequence length="104" mass="10971">MAAQSTILLASAMRGPVVIVAADTPATGPISEPRMRTRALPSTHHATALSRDTLDDSTGSRCCEQTHRSRAAMRVRGEGPVDEGAAVDAQPPCTQARHCHPDES</sequence>
<evidence type="ECO:0000313" key="1">
    <source>
        <dbReference type="EMBL" id="UUZ45579.1"/>
    </source>
</evidence>
<reference evidence="1" key="1">
    <citation type="submission" date="2021-11" db="EMBL/GenBank/DDBJ databases">
        <title>Study of the species diversity of bacterial strains isolated from a unique natural object - Shulgan-Tash cave (Bashkiria).</title>
        <authorList>
            <person name="Sazanova A.L."/>
            <person name="Chirak E.R."/>
            <person name="Safronova V.I."/>
        </authorList>
    </citation>
    <scope>NUCLEOTIDE SEQUENCE</scope>
    <source>
        <strain evidence="1">P1</strain>
    </source>
</reference>
<gene>
    <name evidence="1" type="ORF">LP422_05720</name>
</gene>